<sequence length="369" mass="42364">VTSNATPTEIRQAYLHLARRCHPDKNPDDREATKTFQRIQAAYVALNEVQCGQNREVLLSEELGEVLSEERGEVLSEERGEEIPELGGEEIPELGKEEIPEQGEEETPELGDEETPELGDEETPELGDEETPELGEEEIPQLGEEEIPETGEEEIPEIGEDIKRNAHFPMRIPGNCELMDSDTGFHTVFRKLFQEISKWEMKSKENTDNLPPPSFGGSSTTLKNVNKFYEYWTKFSTKMYVETKDNQDWLLIPDKTPSKHCLKSLQRDRKKFNMDIQYLVKLIKKQDQRLKSFPWPLKYPARKTGHKNAYLEYTEVSAGAQGHGLGKQLAFDLEWTTNFHFLQQWNFLSTHHDEGVVQEAAEALAFSHL</sequence>
<dbReference type="Proteomes" id="UP000747542">
    <property type="component" value="Unassembled WGS sequence"/>
</dbReference>
<comment type="caution">
    <text evidence="3">The sequence shown here is derived from an EMBL/GenBank/DDBJ whole genome shotgun (WGS) entry which is preliminary data.</text>
</comment>
<evidence type="ECO:0000313" key="3">
    <source>
        <dbReference type="EMBL" id="KAG7169531.1"/>
    </source>
</evidence>
<gene>
    <name evidence="3" type="primary">Dnajc21-L7</name>
    <name evidence="3" type="ORF">Hamer_G028098</name>
</gene>
<reference evidence="3" key="1">
    <citation type="journal article" date="2021" name="Sci. Adv.">
        <title>The American lobster genome reveals insights on longevity, neural, and immune adaptations.</title>
        <authorList>
            <person name="Polinski J.M."/>
            <person name="Zimin A.V."/>
            <person name="Clark K.F."/>
            <person name="Kohn A.B."/>
            <person name="Sadowski N."/>
            <person name="Timp W."/>
            <person name="Ptitsyn A."/>
            <person name="Khanna P."/>
            <person name="Romanova D.Y."/>
            <person name="Williams P."/>
            <person name="Greenwood S.J."/>
            <person name="Moroz L.L."/>
            <person name="Walt D.R."/>
            <person name="Bodnar A.G."/>
        </authorList>
    </citation>
    <scope>NUCLEOTIDE SEQUENCE</scope>
    <source>
        <strain evidence="3">GMGI-L3</strain>
    </source>
</reference>
<feature type="compositionally biased region" description="Acidic residues" evidence="1">
    <location>
        <begin position="83"/>
        <end position="92"/>
    </location>
</feature>
<feature type="non-terminal residue" evidence="3">
    <location>
        <position position="369"/>
    </location>
</feature>
<dbReference type="PANTHER" id="PTHR44029:SF1">
    <property type="entry name" value="DNAJ HOMOLOG SUBFAMILY C MEMBER 21"/>
    <property type="match status" value="1"/>
</dbReference>
<dbReference type="Gene3D" id="1.10.287.110">
    <property type="entry name" value="DnaJ domain"/>
    <property type="match status" value="1"/>
</dbReference>
<feature type="compositionally biased region" description="Basic and acidic residues" evidence="1">
    <location>
        <begin position="69"/>
        <end position="82"/>
    </location>
</feature>
<dbReference type="Pfam" id="PF00226">
    <property type="entry name" value="DnaJ"/>
    <property type="match status" value="1"/>
</dbReference>
<protein>
    <submittedName>
        <fullName evidence="3">DnaJ subfamily C member 21-like 7</fullName>
    </submittedName>
</protein>
<dbReference type="InterPro" id="IPR051964">
    <property type="entry name" value="Chaperone_stress_response"/>
</dbReference>
<feature type="region of interest" description="Disordered" evidence="1">
    <location>
        <begin position="69"/>
        <end position="153"/>
    </location>
</feature>
<dbReference type="GO" id="GO:0005737">
    <property type="term" value="C:cytoplasm"/>
    <property type="evidence" value="ECO:0007669"/>
    <property type="project" value="TreeGrafter"/>
</dbReference>
<organism evidence="3 4">
    <name type="scientific">Homarus americanus</name>
    <name type="common">American lobster</name>
    <dbReference type="NCBI Taxonomy" id="6706"/>
    <lineage>
        <taxon>Eukaryota</taxon>
        <taxon>Metazoa</taxon>
        <taxon>Ecdysozoa</taxon>
        <taxon>Arthropoda</taxon>
        <taxon>Crustacea</taxon>
        <taxon>Multicrustacea</taxon>
        <taxon>Malacostraca</taxon>
        <taxon>Eumalacostraca</taxon>
        <taxon>Eucarida</taxon>
        <taxon>Decapoda</taxon>
        <taxon>Pleocyemata</taxon>
        <taxon>Astacidea</taxon>
        <taxon>Nephropoidea</taxon>
        <taxon>Nephropidae</taxon>
        <taxon>Homarus</taxon>
    </lineage>
</organism>
<dbReference type="Pfam" id="PF21884">
    <property type="entry name" value="ZUO1-like_ZHD"/>
    <property type="match status" value="1"/>
</dbReference>
<dbReference type="EMBL" id="JAHLQT010016076">
    <property type="protein sequence ID" value="KAG7169531.1"/>
    <property type="molecule type" value="Genomic_DNA"/>
</dbReference>
<dbReference type="PANTHER" id="PTHR44029">
    <property type="entry name" value="DNAJ HOMOLOG SUBFAMILY C MEMBER 21"/>
    <property type="match status" value="1"/>
</dbReference>
<feature type="domain" description="J" evidence="2">
    <location>
        <begin position="1"/>
        <end position="64"/>
    </location>
</feature>
<proteinExistence type="predicted"/>
<dbReference type="PROSITE" id="PS50076">
    <property type="entry name" value="DNAJ_2"/>
    <property type="match status" value="1"/>
</dbReference>
<keyword evidence="4" id="KW-1185">Reference proteome</keyword>
<dbReference type="InterPro" id="IPR054076">
    <property type="entry name" value="ZUO1-like_ZHD"/>
</dbReference>
<feature type="non-terminal residue" evidence="3">
    <location>
        <position position="1"/>
    </location>
</feature>
<name>A0A8J5K4Z9_HOMAM</name>
<dbReference type="InterPro" id="IPR001623">
    <property type="entry name" value="DnaJ_domain"/>
</dbReference>
<dbReference type="SMART" id="SM00271">
    <property type="entry name" value="DnaJ"/>
    <property type="match status" value="1"/>
</dbReference>
<dbReference type="CDD" id="cd06257">
    <property type="entry name" value="DnaJ"/>
    <property type="match status" value="1"/>
</dbReference>
<feature type="compositionally biased region" description="Acidic residues" evidence="1">
    <location>
        <begin position="100"/>
        <end position="153"/>
    </location>
</feature>
<evidence type="ECO:0000259" key="2">
    <source>
        <dbReference type="PROSITE" id="PS50076"/>
    </source>
</evidence>
<dbReference type="SUPFAM" id="SSF46565">
    <property type="entry name" value="Chaperone J-domain"/>
    <property type="match status" value="1"/>
</dbReference>
<dbReference type="AlphaFoldDB" id="A0A8J5K4Z9"/>
<evidence type="ECO:0000313" key="4">
    <source>
        <dbReference type="Proteomes" id="UP000747542"/>
    </source>
</evidence>
<accession>A0A8J5K4Z9</accession>
<dbReference type="InterPro" id="IPR036869">
    <property type="entry name" value="J_dom_sf"/>
</dbReference>
<evidence type="ECO:0000256" key="1">
    <source>
        <dbReference type="SAM" id="MobiDB-lite"/>
    </source>
</evidence>